<sequence length="361" mass="42432">MSAADDDKVAVKESVVEEKGAVVENNKKNKYRRDKPWDHEGIDHWKYESFAKEDNPAGLLEESSFATLFPQYRENYLKQVWPDVKQVLTPFEIKAELNLVEGSMTVRTTRKTWDPYAIIRARDLIKLLARSVPLPQAKKIMDDNILLSAMFVFLDFTRGRASVLGLTRFCDIIKTGGLVRNKEKFVKRRQRLVGPNGSTLKAIELLTQCYVLVQGQTVVAMGTHKGLKQVRRIVEDCFHNIHPVYHVKELMIKKELENNEDLKDENWDRFLPHFKNRNVQRKKQKKVAKKKSKELFPPEQLPRKEDIQIETGEYFLSKDQKRSHEMTKIRERQKQVSEQRKREREEMYSQPPPEKVRKSKQ</sequence>
<feature type="compositionally biased region" description="Basic and acidic residues" evidence="9">
    <location>
        <begin position="316"/>
        <end position="347"/>
    </location>
</feature>
<comment type="function">
    <text evidence="8">Required for 40S ribosome biogenesis. Involved in nucleolar processing of pre-18S ribosomal RNA and ribosome assembly.</text>
</comment>
<comment type="caution">
    <text evidence="12">The sequence shown here is derived from an EMBL/GenBank/DDBJ whole genome shotgun (WGS) entry which is preliminary data.</text>
</comment>
<keyword evidence="5 8" id="KW-0694">RNA-binding</keyword>
<dbReference type="GO" id="GO:0032040">
    <property type="term" value="C:small-subunit processome"/>
    <property type="evidence" value="ECO:0007669"/>
    <property type="project" value="TreeGrafter"/>
</dbReference>
<evidence type="ECO:0000259" key="11">
    <source>
        <dbReference type="Pfam" id="PF21800"/>
    </source>
</evidence>
<feature type="region of interest" description="Disordered" evidence="9">
    <location>
        <begin position="278"/>
        <end position="361"/>
    </location>
</feature>
<dbReference type="PANTHER" id="PTHR12581:SF0">
    <property type="entry name" value="KRR1 SMALL SUBUNIT PROCESSOME COMPONENT HOMOLOG"/>
    <property type="match status" value="1"/>
</dbReference>
<keyword evidence="3 8" id="KW-0690">Ribosome biogenesis</keyword>
<dbReference type="InterPro" id="IPR048550">
    <property type="entry name" value="KRR1-like_KH1_euk"/>
</dbReference>
<evidence type="ECO:0000256" key="2">
    <source>
        <dbReference type="ARBA" id="ARBA00009344"/>
    </source>
</evidence>
<dbReference type="GO" id="GO:0003723">
    <property type="term" value="F:RNA binding"/>
    <property type="evidence" value="ECO:0007669"/>
    <property type="project" value="UniProtKB-KW"/>
</dbReference>
<keyword evidence="4 8" id="KW-0698">rRNA processing</keyword>
<gene>
    <name evidence="12" type="primary">KRR1_2</name>
    <name evidence="12" type="ORF">FOL46_007021</name>
</gene>
<feature type="compositionally biased region" description="Basic and acidic residues" evidence="9">
    <location>
        <begin position="293"/>
        <end position="307"/>
    </location>
</feature>
<evidence type="ECO:0000259" key="10">
    <source>
        <dbReference type="Pfam" id="PF17903"/>
    </source>
</evidence>
<dbReference type="Proteomes" id="UP000572268">
    <property type="component" value="Unassembled WGS sequence"/>
</dbReference>
<name>A0A7J6MRD5_PEROL</name>
<comment type="similarity">
    <text evidence="2 8">Belongs to the KRR1 family.</text>
</comment>
<comment type="subunit">
    <text evidence="8">Component of the ribosomal small subunit (SSU) processome.</text>
</comment>
<dbReference type="AlphaFoldDB" id="A0A7J6MRD5"/>
<comment type="subcellular location">
    <subcellularLocation>
        <location evidence="1 8">Nucleus</location>
        <location evidence="1 8">Nucleolus</location>
    </subcellularLocation>
</comment>
<feature type="domain" description="KRR1 small subunit processome component first KH" evidence="10">
    <location>
        <begin position="63"/>
        <end position="143"/>
    </location>
</feature>
<proteinExistence type="inferred from homology"/>
<organism evidence="12 13">
    <name type="scientific">Perkinsus olseni</name>
    <name type="common">Perkinsus atlanticus</name>
    <dbReference type="NCBI Taxonomy" id="32597"/>
    <lineage>
        <taxon>Eukaryota</taxon>
        <taxon>Sar</taxon>
        <taxon>Alveolata</taxon>
        <taxon>Perkinsozoa</taxon>
        <taxon>Perkinsea</taxon>
        <taxon>Perkinsida</taxon>
        <taxon>Perkinsidae</taxon>
        <taxon>Perkinsus</taxon>
    </lineage>
</organism>
<dbReference type="EMBL" id="JABANN010000048">
    <property type="protein sequence ID" value="KAF4673531.1"/>
    <property type="molecule type" value="Genomic_DNA"/>
</dbReference>
<dbReference type="CDD" id="cd22393">
    <property type="entry name" value="KH-I_KRR1_rpt1"/>
    <property type="match status" value="1"/>
</dbReference>
<dbReference type="CDD" id="cd22394">
    <property type="entry name" value="KH-I_KRR1_rpt2"/>
    <property type="match status" value="1"/>
</dbReference>
<evidence type="ECO:0000256" key="3">
    <source>
        <dbReference type="ARBA" id="ARBA00022517"/>
    </source>
</evidence>
<reference evidence="12 13" key="1">
    <citation type="submission" date="2020-04" db="EMBL/GenBank/DDBJ databases">
        <title>Perkinsus olseni comparative genomics.</title>
        <authorList>
            <person name="Bogema D.R."/>
        </authorList>
    </citation>
    <scope>NUCLEOTIDE SEQUENCE [LARGE SCALE GENOMIC DNA]</scope>
    <source>
        <strain evidence="12">ATCC PRA-31</strain>
    </source>
</reference>
<evidence type="ECO:0000313" key="13">
    <source>
        <dbReference type="Proteomes" id="UP000572268"/>
    </source>
</evidence>
<dbReference type="FunFam" id="3.30.1370.10:FF:000014">
    <property type="entry name" value="KRR1 small subunit processome component"/>
    <property type="match status" value="1"/>
</dbReference>
<evidence type="ECO:0000256" key="8">
    <source>
        <dbReference type="PIRNR" id="PIRNR006515"/>
    </source>
</evidence>
<dbReference type="Pfam" id="PF21800">
    <property type="entry name" value="KH_KRR1_2nd"/>
    <property type="match status" value="1"/>
</dbReference>
<evidence type="ECO:0000256" key="4">
    <source>
        <dbReference type="ARBA" id="ARBA00022552"/>
    </source>
</evidence>
<dbReference type="InterPro" id="IPR048548">
    <property type="entry name" value="KRR1-like_KH2"/>
</dbReference>
<evidence type="ECO:0000256" key="1">
    <source>
        <dbReference type="ARBA" id="ARBA00004604"/>
    </source>
</evidence>
<dbReference type="PANTHER" id="PTHR12581">
    <property type="entry name" value="HIV-1 REV BINDING PROTEIN 2, 3"/>
    <property type="match status" value="1"/>
</dbReference>
<dbReference type="InterPro" id="IPR048549">
    <property type="entry name" value="KRR1-like_KH2_euk"/>
</dbReference>
<keyword evidence="6 8" id="KW-0539">Nucleus</keyword>
<feature type="domain" description="KRR1 small subunit processome component second KH" evidence="11">
    <location>
        <begin position="169"/>
        <end position="257"/>
    </location>
</feature>
<dbReference type="FunFam" id="3.30.1370.10:FF:000011">
    <property type="entry name" value="KRR1 small subunit processome component"/>
    <property type="match status" value="1"/>
</dbReference>
<evidence type="ECO:0000256" key="5">
    <source>
        <dbReference type="ARBA" id="ARBA00022884"/>
    </source>
</evidence>
<evidence type="ECO:0000256" key="6">
    <source>
        <dbReference type="ARBA" id="ARBA00023242"/>
    </source>
</evidence>
<dbReference type="GO" id="GO:0006364">
    <property type="term" value="P:rRNA processing"/>
    <property type="evidence" value="ECO:0007669"/>
    <property type="project" value="UniProtKB-KW"/>
</dbReference>
<dbReference type="Gene3D" id="3.30.1370.10">
    <property type="entry name" value="K Homology domain, type 1"/>
    <property type="match status" value="2"/>
</dbReference>
<evidence type="ECO:0000313" key="12">
    <source>
        <dbReference type="EMBL" id="KAF4673531.1"/>
    </source>
</evidence>
<dbReference type="InterPro" id="IPR036612">
    <property type="entry name" value="KH_dom_type_1_sf"/>
</dbReference>
<dbReference type="PIRSF" id="PIRSF006515">
    <property type="entry name" value="KRR1"/>
    <property type="match status" value="1"/>
</dbReference>
<protein>
    <recommendedName>
        <fullName evidence="8">KRR1 small subunit processome component</fullName>
    </recommendedName>
    <alternativeName>
        <fullName evidence="8">KRR-R motif-containing protein 1</fullName>
    </alternativeName>
</protein>
<evidence type="ECO:0000256" key="9">
    <source>
        <dbReference type="SAM" id="MobiDB-lite"/>
    </source>
</evidence>
<dbReference type="SUPFAM" id="SSF54791">
    <property type="entry name" value="Eukaryotic type KH-domain (KH-domain type I)"/>
    <property type="match status" value="1"/>
</dbReference>
<keyword evidence="7 8" id="KW-0687">Ribonucleoprotein</keyword>
<dbReference type="Pfam" id="PF17903">
    <property type="entry name" value="KH_KRR1_1st"/>
    <property type="match status" value="1"/>
</dbReference>
<dbReference type="InterPro" id="IPR024166">
    <property type="entry name" value="rRNA_assembly_KRR1"/>
</dbReference>
<accession>A0A7J6MRD5</accession>
<dbReference type="InterPro" id="IPR041174">
    <property type="entry name" value="KRR1-like_KH1"/>
</dbReference>
<evidence type="ECO:0000256" key="7">
    <source>
        <dbReference type="ARBA" id="ARBA00023274"/>
    </source>
</evidence>
<feature type="compositionally biased region" description="Basic residues" evidence="9">
    <location>
        <begin position="278"/>
        <end position="292"/>
    </location>
</feature>